<accession>A0A0A9AMD8</accession>
<name>A0A0A9AMD8_ARUDO</name>
<organism evidence="1">
    <name type="scientific">Arundo donax</name>
    <name type="common">Giant reed</name>
    <name type="synonym">Donax arundinaceus</name>
    <dbReference type="NCBI Taxonomy" id="35708"/>
    <lineage>
        <taxon>Eukaryota</taxon>
        <taxon>Viridiplantae</taxon>
        <taxon>Streptophyta</taxon>
        <taxon>Embryophyta</taxon>
        <taxon>Tracheophyta</taxon>
        <taxon>Spermatophyta</taxon>
        <taxon>Magnoliopsida</taxon>
        <taxon>Liliopsida</taxon>
        <taxon>Poales</taxon>
        <taxon>Poaceae</taxon>
        <taxon>PACMAD clade</taxon>
        <taxon>Arundinoideae</taxon>
        <taxon>Arundineae</taxon>
        <taxon>Arundo</taxon>
    </lineage>
</organism>
<evidence type="ECO:0000313" key="1">
    <source>
        <dbReference type="EMBL" id="JAD48242.1"/>
    </source>
</evidence>
<reference evidence="1" key="2">
    <citation type="journal article" date="2015" name="Data Brief">
        <title>Shoot transcriptome of the giant reed, Arundo donax.</title>
        <authorList>
            <person name="Barrero R.A."/>
            <person name="Guerrero F.D."/>
            <person name="Moolhuijzen P."/>
            <person name="Goolsby J.A."/>
            <person name="Tidwell J."/>
            <person name="Bellgard S.E."/>
            <person name="Bellgard M.I."/>
        </authorList>
    </citation>
    <scope>NUCLEOTIDE SEQUENCE</scope>
    <source>
        <tissue evidence="1">Shoot tissue taken approximately 20 cm above the soil surface</tissue>
    </source>
</reference>
<reference evidence="1" key="1">
    <citation type="submission" date="2014-09" db="EMBL/GenBank/DDBJ databases">
        <authorList>
            <person name="Magalhaes I.L.F."/>
            <person name="Oliveira U."/>
            <person name="Santos F.R."/>
            <person name="Vidigal T.H.D.A."/>
            <person name="Brescovit A.D."/>
            <person name="Santos A.J."/>
        </authorList>
    </citation>
    <scope>NUCLEOTIDE SEQUENCE</scope>
    <source>
        <tissue evidence="1">Shoot tissue taken approximately 20 cm above the soil surface</tissue>
    </source>
</reference>
<protein>
    <submittedName>
        <fullName evidence="1">Uncharacterized protein</fullName>
    </submittedName>
</protein>
<dbReference type="EMBL" id="GBRH01249653">
    <property type="protein sequence ID" value="JAD48242.1"/>
    <property type="molecule type" value="Transcribed_RNA"/>
</dbReference>
<sequence length="11" mass="1389">MVWSLHLPCFR</sequence>
<proteinExistence type="predicted"/>